<evidence type="ECO:0000313" key="1">
    <source>
        <dbReference type="EMBL" id="SDM42468.1"/>
    </source>
</evidence>
<sequence length="75" mass="7972">MGATSSAEERARLLTQIAEALKIPVSTFRSRGSVKAASGGPTAPECAALLAAFARIDDPERRRECLALVERFGEP</sequence>
<evidence type="ECO:0000313" key="2">
    <source>
        <dbReference type="Proteomes" id="UP000198704"/>
    </source>
</evidence>
<organism evidence="1 2">
    <name type="scientific">Methylobacterium phyllostachyos</name>
    <dbReference type="NCBI Taxonomy" id="582672"/>
    <lineage>
        <taxon>Bacteria</taxon>
        <taxon>Pseudomonadati</taxon>
        <taxon>Pseudomonadota</taxon>
        <taxon>Alphaproteobacteria</taxon>
        <taxon>Hyphomicrobiales</taxon>
        <taxon>Methylobacteriaceae</taxon>
        <taxon>Methylobacterium</taxon>
    </lineage>
</organism>
<dbReference type="AlphaFoldDB" id="A0A1G9T4B5"/>
<protein>
    <submittedName>
        <fullName evidence="1">Uncharacterized protein</fullName>
    </submittedName>
</protein>
<accession>A0A1G9T4B5</accession>
<name>A0A1G9T4B5_9HYPH</name>
<dbReference type="EMBL" id="FNHS01000002">
    <property type="protein sequence ID" value="SDM42468.1"/>
    <property type="molecule type" value="Genomic_DNA"/>
</dbReference>
<dbReference type="RefSeq" id="WP_244507411.1">
    <property type="nucleotide sequence ID" value="NZ_FNHS01000002.1"/>
</dbReference>
<keyword evidence="2" id="KW-1185">Reference proteome</keyword>
<dbReference type="Proteomes" id="UP000198704">
    <property type="component" value="Unassembled WGS sequence"/>
</dbReference>
<gene>
    <name evidence="1" type="ORF">SAMN05216360_10254</name>
</gene>
<reference evidence="2" key="1">
    <citation type="submission" date="2016-10" db="EMBL/GenBank/DDBJ databases">
        <authorList>
            <person name="Varghese N."/>
            <person name="Submissions S."/>
        </authorList>
    </citation>
    <scope>NUCLEOTIDE SEQUENCE [LARGE SCALE GENOMIC DNA]</scope>
    <source>
        <strain evidence="2">BL47</strain>
    </source>
</reference>
<dbReference type="STRING" id="582672.SAMN05216360_10254"/>
<proteinExistence type="predicted"/>